<comment type="subcellular location">
    <subcellularLocation>
        <location evidence="1 12">Nucleus</location>
    </subcellularLocation>
</comment>
<keyword evidence="6 12" id="KW-0862">Zinc</keyword>
<dbReference type="GO" id="GO:0008420">
    <property type="term" value="F:RNA polymerase II CTD heptapeptide repeat phosphatase activity"/>
    <property type="evidence" value="ECO:0007669"/>
    <property type="project" value="UniProtKB-UniRule"/>
</dbReference>
<evidence type="ECO:0000313" key="14">
    <source>
        <dbReference type="EMBL" id="KAD0949285.1"/>
    </source>
</evidence>
<evidence type="ECO:0000256" key="9">
    <source>
        <dbReference type="ARBA" id="ARBA00047761"/>
    </source>
</evidence>
<feature type="domain" description="RTR1-type" evidence="13">
    <location>
        <begin position="32"/>
        <end position="118"/>
    </location>
</feature>
<dbReference type="EC" id="3.1.3.16" evidence="12"/>
<evidence type="ECO:0000256" key="3">
    <source>
        <dbReference type="ARBA" id="ARBA00022723"/>
    </source>
</evidence>
<evidence type="ECO:0000256" key="11">
    <source>
        <dbReference type="PROSITE-ProRule" id="PRU00812"/>
    </source>
</evidence>
<keyword evidence="5 12" id="KW-0378">Hydrolase</keyword>
<name>A0A5N6LGX0_9ASTR</name>
<dbReference type="PANTHER" id="PTHR14732">
    <property type="entry name" value="RNA POLYMERASE II SUBUNIT B1 CTD PHOSPHATASE RPAP2-RELATED"/>
    <property type="match status" value="1"/>
</dbReference>
<dbReference type="InterPro" id="IPR038534">
    <property type="entry name" value="Rtr1/RPAP2_sf"/>
</dbReference>
<dbReference type="PANTHER" id="PTHR14732:SF0">
    <property type="entry name" value="RNA POLYMERASE II SUBUNIT B1 CTD PHOSPHATASE RPAP2-RELATED"/>
    <property type="match status" value="1"/>
</dbReference>
<evidence type="ECO:0000256" key="5">
    <source>
        <dbReference type="ARBA" id="ARBA00022801"/>
    </source>
</evidence>
<reference evidence="14 15" key="1">
    <citation type="submission" date="2019-05" db="EMBL/GenBank/DDBJ databases">
        <title>Mikania micrantha, genome provides insights into the molecular mechanism of rapid growth.</title>
        <authorList>
            <person name="Liu B."/>
        </authorList>
    </citation>
    <scope>NUCLEOTIDE SEQUENCE [LARGE SCALE GENOMIC DNA]</scope>
    <source>
        <strain evidence="14">NLD-2019</strain>
        <tissue evidence="14">Leaf</tissue>
    </source>
</reference>
<dbReference type="AlphaFoldDB" id="A0A5N6LGX0"/>
<dbReference type="InterPro" id="IPR039693">
    <property type="entry name" value="Rtr1/RPAP2"/>
</dbReference>
<evidence type="ECO:0000256" key="12">
    <source>
        <dbReference type="RuleBase" id="RU367080"/>
    </source>
</evidence>
<dbReference type="GO" id="GO:0005634">
    <property type="term" value="C:nucleus"/>
    <property type="evidence" value="ECO:0007669"/>
    <property type="project" value="UniProtKB-SubCell"/>
</dbReference>
<keyword evidence="15" id="KW-1185">Reference proteome</keyword>
<dbReference type="Gene3D" id="1.25.40.820">
    <property type="match status" value="1"/>
</dbReference>
<sequence>MSHTSPIALKDVIYKLQLCLLEGIKSETQLLVAGSLLSKSDYHDVVIERSIAQMCGYPLCPNSLPSLEPSQKGRYSISLKEHKVYDLLETRMYCSTKCVIDSRAYGESLQDERSLDFDMGKIDKVVRLFDGLDLKGEEGLGDLGLGNLSIKEKVDENGGRGVVSMEEWIGPSNAVEGYVPQRERGVKNRPGGEKEEKSMFDELNFMSSIITQGDEYNISKKPCSQTKIKKKHMQLNDKEETEIYDLKRDKVKEVKLKRGEKEEKSMFDELNFMSSIITQGDEYNISKKPCSQTKIKKKHMQLNDKEETEIYEPSRAGLDQPSELKSCLKSKSCSGASTVAIRRNVTWADSEIDSNNQTQVSENGNSFGILEDQLAPIEADTQLGDACLLDFYFFINPVSKAGLLPPIQDVVDPEPALLKWPKKTGIVESDFFDSDDSWFDTPPEEFVVDLSPFATMFMSLFAWVSSSTLAYVYGGEGSMDVEYYASINGREYPHKIVSTDGRSSEIKQTLAVCLARALPGLVLHLRLATPVSTVEYGMGCLLETMSFLDPIPALRTKQWHVFLLLFLEALSVSRIPALAPQLANTSFFHKVCLLST</sequence>
<comment type="catalytic activity">
    <reaction evidence="10 12">
        <text>O-phospho-L-threonyl-[protein] + H2O = L-threonyl-[protein] + phosphate</text>
        <dbReference type="Rhea" id="RHEA:47004"/>
        <dbReference type="Rhea" id="RHEA-COMP:11060"/>
        <dbReference type="Rhea" id="RHEA-COMP:11605"/>
        <dbReference type="ChEBI" id="CHEBI:15377"/>
        <dbReference type="ChEBI" id="CHEBI:30013"/>
        <dbReference type="ChEBI" id="CHEBI:43474"/>
        <dbReference type="ChEBI" id="CHEBI:61977"/>
        <dbReference type="EC" id="3.1.3.16"/>
    </reaction>
</comment>
<comment type="function">
    <text evidence="12">Putative RNA polymerase II subunit B1 C-terminal domain (CTD) phosphatase involved in RNA polymerase II transcription regulation.</text>
</comment>
<evidence type="ECO:0000256" key="10">
    <source>
        <dbReference type="ARBA" id="ARBA00048336"/>
    </source>
</evidence>
<keyword evidence="3 12" id="KW-0479">Metal-binding</keyword>
<dbReference type="OrthoDB" id="2590500at2759"/>
<protein>
    <recommendedName>
        <fullName evidence="12">RNA polymerase II subunit B1 CTD phosphatase RPAP2 homolog</fullName>
        <ecNumber evidence="12">3.1.3.16</ecNumber>
    </recommendedName>
</protein>
<comment type="caution">
    <text evidence="14">The sequence shown here is derived from an EMBL/GenBank/DDBJ whole genome shotgun (WGS) entry which is preliminary data.</text>
</comment>
<evidence type="ECO:0000256" key="7">
    <source>
        <dbReference type="ARBA" id="ARBA00022912"/>
    </source>
</evidence>
<comment type="catalytic activity">
    <reaction evidence="9 12">
        <text>O-phospho-L-seryl-[protein] + H2O = L-seryl-[protein] + phosphate</text>
        <dbReference type="Rhea" id="RHEA:20629"/>
        <dbReference type="Rhea" id="RHEA-COMP:9863"/>
        <dbReference type="Rhea" id="RHEA-COMP:11604"/>
        <dbReference type="ChEBI" id="CHEBI:15377"/>
        <dbReference type="ChEBI" id="CHEBI:29999"/>
        <dbReference type="ChEBI" id="CHEBI:43474"/>
        <dbReference type="ChEBI" id="CHEBI:83421"/>
        <dbReference type="EC" id="3.1.3.16"/>
    </reaction>
</comment>
<dbReference type="EMBL" id="SZYD01001235">
    <property type="protein sequence ID" value="KAD0949285.1"/>
    <property type="molecule type" value="Genomic_DNA"/>
</dbReference>
<comment type="similarity">
    <text evidence="2 11 12">Belongs to the RPAP2 family.</text>
</comment>
<keyword evidence="4 12" id="KW-0863">Zinc-finger</keyword>
<evidence type="ECO:0000256" key="6">
    <source>
        <dbReference type="ARBA" id="ARBA00022833"/>
    </source>
</evidence>
<organism evidence="14 15">
    <name type="scientific">Mikania micrantha</name>
    <name type="common">bitter vine</name>
    <dbReference type="NCBI Taxonomy" id="192012"/>
    <lineage>
        <taxon>Eukaryota</taxon>
        <taxon>Viridiplantae</taxon>
        <taxon>Streptophyta</taxon>
        <taxon>Embryophyta</taxon>
        <taxon>Tracheophyta</taxon>
        <taxon>Spermatophyta</taxon>
        <taxon>Magnoliopsida</taxon>
        <taxon>eudicotyledons</taxon>
        <taxon>Gunneridae</taxon>
        <taxon>Pentapetalae</taxon>
        <taxon>asterids</taxon>
        <taxon>campanulids</taxon>
        <taxon>Asterales</taxon>
        <taxon>Asteraceae</taxon>
        <taxon>Asteroideae</taxon>
        <taxon>Heliantheae alliance</taxon>
        <taxon>Eupatorieae</taxon>
        <taxon>Mikania</taxon>
    </lineage>
</organism>
<gene>
    <name evidence="14" type="ORF">E3N88_43520</name>
</gene>
<dbReference type="Pfam" id="PF04181">
    <property type="entry name" value="RPAP2_Rtr1"/>
    <property type="match status" value="1"/>
</dbReference>
<keyword evidence="8 12" id="KW-0539">Nucleus</keyword>
<evidence type="ECO:0000256" key="2">
    <source>
        <dbReference type="ARBA" id="ARBA00005676"/>
    </source>
</evidence>
<evidence type="ECO:0000256" key="8">
    <source>
        <dbReference type="ARBA" id="ARBA00023242"/>
    </source>
</evidence>
<proteinExistence type="inferred from homology"/>
<dbReference type="GO" id="GO:0008270">
    <property type="term" value="F:zinc ion binding"/>
    <property type="evidence" value="ECO:0007669"/>
    <property type="project" value="UniProtKB-KW"/>
</dbReference>
<evidence type="ECO:0000256" key="4">
    <source>
        <dbReference type="ARBA" id="ARBA00022771"/>
    </source>
</evidence>
<keyword evidence="7 12" id="KW-0904">Protein phosphatase</keyword>
<dbReference type="Proteomes" id="UP000326396">
    <property type="component" value="Unassembled WGS sequence"/>
</dbReference>
<dbReference type="PROSITE" id="PS51479">
    <property type="entry name" value="ZF_RTR1"/>
    <property type="match status" value="1"/>
</dbReference>
<accession>A0A5N6LGX0</accession>
<dbReference type="InterPro" id="IPR007308">
    <property type="entry name" value="Rtr1/RPAP2_dom"/>
</dbReference>
<evidence type="ECO:0000313" key="15">
    <source>
        <dbReference type="Proteomes" id="UP000326396"/>
    </source>
</evidence>
<evidence type="ECO:0000256" key="1">
    <source>
        <dbReference type="ARBA" id="ARBA00004123"/>
    </source>
</evidence>
<dbReference type="GO" id="GO:0005737">
    <property type="term" value="C:cytoplasm"/>
    <property type="evidence" value="ECO:0007669"/>
    <property type="project" value="TreeGrafter"/>
</dbReference>
<evidence type="ECO:0000259" key="13">
    <source>
        <dbReference type="PROSITE" id="PS51479"/>
    </source>
</evidence>
<dbReference type="GO" id="GO:0043175">
    <property type="term" value="F:RNA polymerase core enzyme binding"/>
    <property type="evidence" value="ECO:0007669"/>
    <property type="project" value="UniProtKB-UniRule"/>
</dbReference>